<dbReference type="GO" id="GO:0048193">
    <property type="term" value="P:Golgi vesicle transport"/>
    <property type="evidence" value="ECO:0007669"/>
    <property type="project" value="TreeGrafter"/>
</dbReference>
<feature type="compositionally biased region" description="Low complexity" evidence="2">
    <location>
        <begin position="31"/>
        <end position="43"/>
    </location>
</feature>
<dbReference type="GO" id="GO:0005794">
    <property type="term" value="C:Golgi apparatus"/>
    <property type="evidence" value="ECO:0007669"/>
    <property type="project" value="TreeGrafter"/>
</dbReference>
<keyword evidence="1" id="KW-0175">Coiled coil</keyword>
<keyword evidence="5" id="KW-1185">Reference proteome</keyword>
<feature type="compositionally biased region" description="Polar residues" evidence="2">
    <location>
        <begin position="59"/>
        <end position="81"/>
    </location>
</feature>
<protein>
    <recommendedName>
        <fullName evidence="3">GRIP domain-containing protein</fullName>
    </recommendedName>
</protein>
<evidence type="ECO:0000256" key="1">
    <source>
        <dbReference type="SAM" id="Coils"/>
    </source>
</evidence>
<feature type="coiled-coil region" evidence="1">
    <location>
        <begin position="1673"/>
        <end position="1733"/>
    </location>
</feature>
<feature type="domain" description="GRIP" evidence="3">
    <location>
        <begin position="2181"/>
        <end position="2228"/>
    </location>
</feature>
<dbReference type="EMBL" id="BFAA01003726">
    <property type="protein sequence ID" value="GCB60892.1"/>
    <property type="molecule type" value="Genomic_DNA"/>
</dbReference>
<feature type="coiled-coil region" evidence="1">
    <location>
        <begin position="1432"/>
        <end position="1649"/>
    </location>
</feature>
<feature type="coiled-coil region" evidence="1">
    <location>
        <begin position="319"/>
        <end position="767"/>
    </location>
</feature>
<feature type="compositionally biased region" description="Polar residues" evidence="2">
    <location>
        <begin position="12"/>
        <end position="22"/>
    </location>
</feature>
<name>A0A401NJ42_SCYTO</name>
<feature type="region of interest" description="Disordered" evidence="2">
    <location>
        <begin position="111"/>
        <end position="175"/>
    </location>
</feature>
<dbReference type="SMART" id="SM00755">
    <property type="entry name" value="Grip"/>
    <property type="match status" value="1"/>
</dbReference>
<dbReference type="STRING" id="75743.A0A401NJ42"/>
<feature type="coiled-coil region" evidence="1">
    <location>
        <begin position="2117"/>
        <end position="2184"/>
    </location>
</feature>
<dbReference type="PROSITE" id="PS50913">
    <property type="entry name" value="GRIP"/>
    <property type="match status" value="1"/>
</dbReference>
<dbReference type="InterPro" id="IPR000237">
    <property type="entry name" value="GRIP_dom"/>
</dbReference>
<proteinExistence type="predicted"/>
<evidence type="ECO:0000313" key="5">
    <source>
        <dbReference type="Proteomes" id="UP000288216"/>
    </source>
</evidence>
<dbReference type="PANTHER" id="PTHR19327">
    <property type="entry name" value="GOLGIN"/>
    <property type="match status" value="1"/>
</dbReference>
<evidence type="ECO:0000259" key="3">
    <source>
        <dbReference type="PROSITE" id="PS50913"/>
    </source>
</evidence>
<feature type="coiled-coil region" evidence="1">
    <location>
        <begin position="979"/>
        <end position="1028"/>
    </location>
</feature>
<dbReference type="PANTHER" id="PTHR19327:SF0">
    <property type="entry name" value="GOLGIN SUBFAMILY A MEMBER 4"/>
    <property type="match status" value="1"/>
</dbReference>
<comment type="caution">
    <text evidence="4">The sequence shown here is derived from an EMBL/GenBank/DDBJ whole genome shotgun (WGS) entry which is preliminary data.</text>
</comment>
<feature type="coiled-coil region" evidence="1">
    <location>
        <begin position="797"/>
        <end position="955"/>
    </location>
</feature>
<dbReference type="SUPFAM" id="SSF101283">
    <property type="entry name" value="GRIP domain"/>
    <property type="match status" value="1"/>
</dbReference>
<feature type="region of interest" description="Disordered" evidence="2">
    <location>
        <begin position="270"/>
        <end position="317"/>
    </location>
</feature>
<dbReference type="OrthoDB" id="28818at2759"/>
<dbReference type="Gene3D" id="1.10.220.60">
    <property type="entry name" value="GRIP domain"/>
    <property type="match status" value="1"/>
</dbReference>
<feature type="coiled-coil region" evidence="1">
    <location>
        <begin position="1314"/>
        <end position="1369"/>
    </location>
</feature>
<evidence type="ECO:0000256" key="2">
    <source>
        <dbReference type="SAM" id="MobiDB-lite"/>
    </source>
</evidence>
<feature type="coiled-coil region" evidence="1">
    <location>
        <begin position="1208"/>
        <end position="1250"/>
    </location>
</feature>
<dbReference type="GO" id="GO:0031267">
    <property type="term" value="F:small GTPase binding"/>
    <property type="evidence" value="ECO:0007669"/>
    <property type="project" value="TreeGrafter"/>
</dbReference>
<dbReference type="Proteomes" id="UP000288216">
    <property type="component" value="Unassembled WGS sequence"/>
</dbReference>
<feature type="compositionally biased region" description="Polar residues" evidence="2">
    <location>
        <begin position="272"/>
        <end position="305"/>
    </location>
</feature>
<reference evidence="4 5" key="1">
    <citation type="journal article" date="2018" name="Nat. Ecol. Evol.">
        <title>Shark genomes provide insights into elasmobranch evolution and the origin of vertebrates.</title>
        <authorList>
            <person name="Hara Y"/>
            <person name="Yamaguchi K"/>
            <person name="Onimaru K"/>
            <person name="Kadota M"/>
            <person name="Koyanagi M"/>
            <person name="Keeley SD"/>
            <person name="Tatsumi K"/>
            <person name="Tanaka K"/>
            <person name="Motone F"/>
            <person name="Kageyama Y"/>
            <person name="Nozu R"/>
            <person name="Adachi N"/>
            <person name="Nishimura O"/>
            <person name="Nakagawa R"/>
            <person name="Tanegashima C"/>
            <person name="Kiyatake I"/>
            <person name="Matsumoto R"/>
            <person name="Murakumo K"/>
            <person name="Nishida K"/>
            <person name="Terakita A"/>
            <person name="Kuratani S"/>
            <person name="Sato K"/>
            <person name="Hyodo S Kuraku.S."/>
        </authorList>
    </citation>
    <scope>NUCLEOTIDE SEQUENCE [LARGE SCALE GENOMIC DNA]</scope>
</reference>
<feature type="region of interest" description="Disordered" evidence="2">
    <location>
        <begin position="1"/>
        <end position="81"/>
    </location>
</feature>
<organism evidence="4 5">
    <name type="scientific">Scyliorhinus torazame</name>
    <name type="common">Cloudy catshark</name>
    <name type="synonym">Catulus torazame</name>
    <dbReference type="NCBI Taxonomy" id="75743"/>
    <lineage>
        <taxon>Eukaryota</taxon>
        <taxon>Metazoa</taxon>
        <taxon>Chordata</taxon>
        <taxon>Craniata</taxon>
        <taxon>Vertebrata</taxon>
        <taxon>Chondrichthyes</taxon>
        <taxon>Elasmobranchii</taxon>
        <taxon>Galeomorphii</taxon>
        <taxon>Galeoidea</taxon>
        <taxon>Carcharhiniformes</taxon>
        <taxon>Scyliorhinidae</taxon>
        <taxon>Scyliorhinus</taxon>
    </lineage>
</organism>
<gene>
    <name evidence="4" type="ORF">scyTo_0009251</name>
</gene>
<feature type="coiled-coil region" evidence="1">
    <location>
        <begin position="1812"/>
        <end position="1891"/>
    </location>
</feature>
<feature type="coiled-coil region" evidence="1">
    <location>
        <begin position="1081"/>
        <end position="1165"/>
    </location>
</feature>
<accession>A0A401NJ42</accession>
<dbReference type="OMA" id="EMNCSLD"/>
<feature type="compositionally biased region" description="Basic and acidic residues" evidence="2">
    <location>
        <begin position="127"/>
        <end position="137"/>
    </location>
</feature>
<feature type="compositionally biased region" description="Polar residues" evidence="2">
    <location>
        <begin position="159"/>
        <end position="175"/>
    </location>
</feature>
<sequence>MFKKLRQKINEEQSPVRSSQAQGPPKPTPPSTGSRSRTSSLSGQHNEGTFTPSDRENVFKTSTENLSSPRLTENFNDDNSVTAQKPEMQSFAQKLQLRVPSIESLFRASSKETLFPSPSKESLVRSASRESLNRLDADVQSPGSTFDPSSDIESEAEDSTGNFESLSKDPSSNQFRRMERSLSNYRLKYSELVTAYRTLQRDKEKMQVVLSQGQDKALRRIGELREELQMDQQAKKHIQDEFEAALEEKDQLIGVLQTQVSLLKQRMGLGGTNTDLQESTTQASMMESTEAVQESPNNEENNTDSPDGLGEGGGDANSLTVLQKRVKRQENLLQRCKEMIHNHKERCIQMTSEKEALQEQLDERYQELEKIKDLHTAEKTKLITQLRDAKNLIEQLEQDKGMVIAETKRQMHETLEMKEEEISQLRARLQQFSGQREELLEQKEKSDKAAFEELEKALVAAQRSEDRRKKLKQVMEKQKTALEQSSEEQQRSLQQELTRVKLEVVNALKSSEDRIEELEKSHLKALNCKEEEFEQQLQTSQHEFQEQLKKALDKCHAEHQEQRQEREQQTVLALEDQELQRQAVQGQAAKQIQELQAELETFKTRVLELESLLLKKSQDGETHSEELETEKAKYKLEITALIKNHEEALENIHQEEEQLWTEKMQVISHLHKAKLEELEKKSEELEVQLKEKETQFHAHIEEMNQKTLEKLDMKQTELEALSTDMTEMLKLRQELENKLAAIDKDYEKDLEHKKLHYEEKIEAAKKDVEQSFCGVEKALTDELNNLRHLLEGRDKIVGDLQVEKQHLINQLEKVKTEAGEVSANLEFVSQARQKEQEDAVEKLNCELDDQRKLHEMKLTELQNLLKNLETEKEKKELSDQTRLNELTTTLDDYKSQAQEVRGLEEKNSELLKKVVSLTEKYETQITQLRSDIAQLQKTLEGKQKALNQAQDLQKQQADVFTQKQIEDQNLSDQQIASLNEEYGKKINALEIKLEQVKKKGTEMQDKFKMKLSEQEIKLKTELEKQQKEFVQKEQTFNEKLVEMAYATSAGINETVVQLESNHKQQLESLNEIHKQEVGDLKQGWEKRLEQQIEELQEKHEIEFQEKQQELRELKQNLESSKNEKEEISRKITELGEEVALGASKLQQLQGELKETLVQIDTLTESETALKTQLQTFEETNSQTLLESTALENHLSELKKSDQQSQDRIHELSSLLKEAEDSRRALENIHCKETEEYEKQLKERSVELQNESEIRSQVEQLINYFNEANAKVKLQTNDFNMRCTDKMNILYERIKGYQSQIELVQKAFVQRTNRVSELEIKLEEVVNQNVSLNNSVQHMSQQLHNEQQNFMALQSELQSITAQQNTLQQERKHHSQVLDEKETCIEQYRKDLSESVNAHESITEQLKKKELLTLSLEEQISDLKLQLDHSVCLSDQEEAISSLNKQQQLEQQKLQHQIDQLSANISTVSKEKVAALEQADQYKNKLTEWKKKMESKLMQHNSKMKELESKFETSVKANKEKDHQVSRLTAEVEKLTTNVQSVGIEFEYMTKEKEKIINDLHVQLEATKSRIAELDRDIAAKSEECKVVDDLNKRLHQKETELQEMGLLLGQAQAGACDQDSRCKTAEEKIEVFEKQMELLQVEYSQKQNEWEQIKFDLGNNKEKELTDLETKMKAESTTKIAELKKKAEQKIARIKKQLTNQLDEKEKCTTEQIRDLKQKAGEQEETIGALKEKLKSLETPVRSEKEENQKWVEKVRNEMKLEKENSLKMLRESYEKKIRVLQMEVSARDELVKKCKESQGETNVEQEINMPCRDLQKHLEKVEDEKQIQMRERDQLQSELEQQKHIYSLLVEQQKEETNKLENFKAQLSVKDKQIKEMEKIIAELQNETHRKGITEKQTIVELGSTSTSKIKETEEEVRLESSSLTGGYKKQIHVLQEQLEEKISLLKIFEDSSKEKTKSDTELQKLLDGMRGQQKELGHKLEEAENEKQKVRKEHAKLQKDLRVLRKEHEAEIEITRKEISEEAENKTKLELEDLQLKHNSTLKQLMREFNTQLAQKEQELDVSVKEAISKAQEVEAELLETHKEDVNQLYRKIAEKDDCLQRTAKKYEEILQSREEEMSAKVTEIQTQLEELRAQHQLLLNEESQNMEQGHPLTVTDLQAQLAQKTTLANDARLQEQELREQPTELEYLKKVLFEYMMGKETKTLAKVITTVLKFPADQTQKILEREDSRSTYSSPRTGIF</sequence>
<evidence type="ECO:0000313" key="4">
    <source>
        <dbReference type="EMBL" id="GCB60892.1"/>
    </source>
</evidence>
<dbReference type="Pfam" id="PF01465">
    <property type="entry name" value="GRIP"/>
    <property type="match status" value="1"/>
</dbReference>
<feature type="coiled-coil region" evidence="1">
    <location>
        <begin position="1968"/>
        <end position="2086"/>
    </location>
</feature>